<reference evidence="2 3" key="1">
    <citation type="submission" date="2017-07" db="EMBL/GenBank/DDBJ databases">
        <title>Paenibacillus herberti R33 genome sequencing and assembly.</title>
        <authorList>
            <person name="Su W."/>
        </authorList>
    </citation>
    <scope>NUCLEOTIDE SEQUENCE [LARGE SCALE GENOMIC DNA]</scope>
    <source>
        <strain evidence="2 3">R33</strain>
    </source>
</reference>
<dbReference type="EMBL" id="NMUQ01000001">
    <property type="protein sequence ID" value="OXM15436.1"/>
    <property type="molecule type" value="Genomic_DNA"/>
</dbReference>
<evidence type="ECO:0000313" key="2">
    <source>
        <dbReference type="EMBL" id="OXM15436.1"/>
    </source>
</evidence>
<proteinExistence type="predicted"/>
<accession>A0A229NZH5</accession>
<gene>
    <name evidence="2" type="ORF">CGZ75_01460</name>
</gene>
<evidence type="ECO:0000313" key="3">
    <source>
        <dbReference type="Proteomes" id="UP000215145"/>
    </source>
</evidence>
<keyword evidence="3" id="KW-1185">Reference proteome</keyword>
<name>A0A229NZH5_9BACL</name>
<keyword evidence="1" id="KW-0812">Transmembrane</keyword>
<comment type="caution">
    <text evidence="2">The sequence shown here is derived from an EMBL/GenBank/DDBJ whole genome shotgun (WGS) entry which is preliminary data.</text>
</comment>
<dbReference type="Proteomes" id="UP000215145">
    <property type="component" value="Unassembled WGS sequence"/>
</dbReference>
<evidence type="ECO:0000256" key="1">
    <source>
        <dbReference type="SAM" id="Phobius"/>
    </source>
</evidence>
<sequence>MDYNPNIKKGWGNLNKKIFKITIPAIAAIIAIGGLFFAQQNSKVDQTSYHSIENPSTHAQTQAKPEFMDFYDPTFEQLIGLWSGDEVQR</sequence>
<keyword evidence="1" id="KW-0472">Membrane</keyword>
<protein>
    <submittedName>
        <fullName evidence="2">Uncharacterized protein</fullName>
    </submittedName>
</protein>
<dbReference type="AlphaFoldDB" id="A0A229NZH5"/>
<organism evidence="2 3">
    <name type="scientific">Paenibacillus herberti</name>
    <dbReference type="NCBI Taxonomy" id="1619309"/>
    <lineage>
        <taxon>Bacteria</taxon>
        <taxon>Bacillati</taxon>
        <taxon>Bacillota</taxon>
        <taxon>Bacilli</taxon>
        <taxon>Bacillales</taxon>
        <taxon>Paenibacillaceae</taxon>
        <taxon>Paenibacillus</taxon>
    </lineage>
</organism>
<keyword evidence="1" id="KW-1133">Transmembrane helix</keyword>
<feature type="transmembrane region" description="Helical" evidence="1">
    <location>
        <begin position="21"/>
        <end position="38"/>
    </location>
</feature>